<keyword evidence="3" id="KW-0812">Transmembrane</keyword>
<dbReference type="AlphaFoldDB" id="A0A7W6RC67"/>
<feature type="compositionally biased region" description="Low complexity" evidence="2">
    <location>
        <begin position="444"/>
        <end position="453"/>
    </location>
</feature>
<organism evidence="4 5">
    <name type="scientific">Roseospira visakhapatnamensis</name>
    <dbReference type="NCBI Taxonomy" id="390880"/>
    <lineage>
        <taxon>Bacteria</taxon>
        <taxon>Pseudomonadati</taxon>
        <taxon>Pseudomonadota</taxon>
        <taxon>Alphaproteobacteria</taxon>
        <taxon>Rhodospirillales</taxon>
        <taxon>Rhodospirillaceae</taxon>
        <taxon>Roseospira</taxon>
    </lineage>
</organism>
<name>A0A7W6RC67_9PROT</name>
<protein>
    <submittedName>
        <fullName evidence="4">Uncharacterized protein</fullName>
    </submittedName>
</protein>
<feature type="region of interest" description="Disordered" evidence="2">
    <location>
        <begin position="238"/>
        <end position="267"/>
    </location>
</feature>
<reference evidence="4 5" key="1">
    <citation type="submission" date="2020-08" db="EMBL/GenBank/DDBJ databases">
        <title>Genome sequencing of Purple Non-Sulfur Bacteria from various extreme environments.</title>
        <authorList>
            <person name="Mayer M."/>
        </authorList>
    </citation>
    <scope>NUCLEOTIDE SEQUENCE [LARGE SCALE GENOMIC DNA]</scope>
    <source>
        <strain evidence="4 5">JA131</strain>
    </source>
</reference>
<feature type="region of interest" description="Disordered" evidence="2">
    <location>
        <begin position="412"/>
        <end position="481"/>
    </location>
</feature>
<feature type="compositionally biased region" description="Pro residues" evidence="2">
    <location>
        <begin position="415"/>
        <end position="431"/>
    </location>
</feature>
<keyword evidence="3" id="KW-0472">Membrane</keyword>
<feature type="coiled-coil region" evidence="1">
    <location>
        <begin position="531"/>
        <end position="558"/>
    </location>
</feature>
<comment type="caution">
    <text evidence="4">The sequence shown here is derived from an EMBL/GenBank/DDBJ whole genome shotgun (WGS) entry which is preliminary data.</text>
</comment>
<gene>
    <name evidence="4" type="ORF">GGD89_001371</name>
</gene>
<dbReference type="Proteomes" id="UP000554286">
    <property type="component" value="Unassembled WGS sequence"/>
</dbReference>
<keyword evidence="1" id="KW-0175">Coiled coil</keyword>
<proteinExistence type="predicted"/>
<feature type="compositionally biased region" description="Pro residues" evidence="2">
    <location>
        <begin position="242"/>
        <end position="256"/>
    </location>
</feature>
<evidence type="ECO:0000313" key="5">
    <source>
        <dbReference type="Proteomes" id="UP000554286"/>
    </source>
</evidence>
<dbReference type="EMBL" id="JACIGK010000008">
    <property type="protein sequence ID" value="MBB4265747.1"/>
    <property type="molecule type" value="Genomic_DNA"/>
</dbReference>
<evidence type="ECO:0000256" key="1">
    <source>
        <dbReference type="SAM" id="Coils"/>
    </source>
</evidence>
<sequence length="621" mass="64231">MISARSSTRHHAPAWDPSPPWSGHPPTGLDTDRDTPAGATPGLSALVRPRLLALGLLLLAPLAGAALAALTVPHTATAQGEAVAPPRPSAGLDTQAAVAPIARADSPAITLRQDTEAEVLRLTRLLRDVRRERANTGAAGHAAWDDALSALIAGRAGHATVSGALRRTDTPPPPERLAALGREARAAAAEVRRGHALLAVARRQSGLPSAGRGRIAAATPVLTGPVNPLDPAVPMIPRSAGTPPPRATAHPAPPRVADPAAPVAPAVPVPSRDIAERMGLVGPMMDRPSTMITGPLALPPRGVAPFQRGGPADWQPALSPLARPRSDPAVRVNPAFAGPMPAYEALEPAMGQPSATAPPRPRPAVVVSAPSPASALAPSLAQATPRPVSLAARHTTPNPVVTREPPPAVAIAAPAPSPGRAPVRPSAPPRDTPVSRIEPPRAPTPATVTADPPQLADRGRATRPVPFDVRPRDPAGDRATAPSGQFAAIAAQVAVEREKAARILGRIGPVRADLTRRSGTLPADDPRRADLREVLETVDKAEANLRAALGQYDGLRRQLDWAISMLEKGQETGSQWSPRDASRQAIAASVQARQGVTGLKLAMGQFEQVMGLRSGGVRVSE</sequence>
<evidence type="ECO:0000256" key="2">
    <source>
        <dbReference type="SAM" id="MobiDB-lite"/>
    </source>
</evidence>
<dbReference type="RefSeq" id="WP_184043422.1">
    <property type="nucleotide sequence ID" value="NZ_JACIGK010000008.1"/>
</dbReference>
<evidence type="ECO:0000256" key="3">
    <source>
        <dbReference type="SAM" id="Phobius"/>
    </source>
</evidence>
<keyword evidence="5" id="KW-1185">Reference proteome</keyword>
<keyword evidence="3" id="KW-1133">Transmembrane helix</keyword>
<accession>A0A7W6RC67</accession>
<feature type="transmembrane region" description="Helical" evidence="3">
    <location>
        <begin position="51"/>
        <end position="72"/>
    </location>
</feature>
<evidence type="ECO:0000313" key="4">
    <source>
        <dbReference type="EMBL" id="MBB4265747.1"/>
    </source>
</evidence>
<feature type="region of interest" description="Disordered" evidence="2">
    <location>
        <begin position="1"/>
        <end position="41"/>
    </location>
</feature>
<feature type="compositionally biased region" description="Low complexity" evidence="2">
    <location>
        <begin position="257"/>
        <end position="267"/>
    </location>
</feature>